<comment type="caution">
    <text evidence="2">The sequence shown here is derived from an EMBL/GenBank/DDBJ whole genome shotgun (WGS) entry which is preliminary data.</text>
</comment>
<dbReference type="AlphaFoldDB" id="A0A7X1TSD4"/>
<dbReference type="Pfam" id="PF13411">
    <property type="entry name" value="MerR_1"/>
    <property type="match status" value="1"/>
</dbReference>
<dbReference type="RefSeq" id="WP_322618835.1">
    <property type="nucleotide sequence ID" value="NZ_WBSL01000008.1"/>
</dbReference>
<reference evidence="2 3" key="1">
    <citation type="submission" date="2019-10" db="EMBL/GenBank/DDBJ databases">
        <title>Deinococcus sp. isolated from soil.</title>
        <authorList>
            <person name="Li Y."/>
            <person name="Wang J."/>
        </authorList>
    </citation>
    <scope>NUCLEOTIDE SEQUENCE [LARGE SCALE GENOMIC DNA]</scope>
    <source>
        <strain evidence="2 3">SDU3-2</strain>
    </source>
</reference>
<accession>A0A7X1TSD4</accession>
<evidence type="ECO:0000313" key="2">
    <source>
        <dbReference type="EMBL" id="MPY67723.1"/>
    </source>
</evidence>
<dbReference type="GO" id="GO:0006355">
    <property type="term" value="P:regulation of DNA-templated transcription"/>
    <property type="evidence" value="ECO:0007669"/>
    <property type="project" value="InterPro"/>
</dbReference>
<proteinExistence type="predicted"/>
<protein>
    <submittedName>
        <fullName evidence="2">MerR family transcriptional regulator</fullName>
    </submittedName>
</protein>
<dbReference type="SUPFAM" id="SSF46955">
    <property type="entry name" value="Putative DNA-binding domain"/>
    <property type="match status" value="1"/>
</dbReference>
<dbReference type="InterPro" id="IPR000551">
    <property type="entry name" value="MerR-type_HTH_dom"/>
</dbReference>
<dbReference type="InterPro" id="IPR009061">
    <property type="entry name" value="DNA-bd_dom_put_sf"/>
</dbReference>
<sequence>MIDVQADWSGGIEALVEEANLWLARLLPADRASRPKDEVNPRLVRHYTTQGLLPAPRREGRDARYGRLHLMALLALRRLMADGLSGRALIAALGGQDEAGLEQLALEGVLEGTKGPADREDNEALGYLRQLAVMEAPRRARVVKPRPPTPVPAALPEFLLEPRKKVSQTTRVVVRPDLELQIGRDFKWPTTEPEWRALLQELGATLRDVWGQQE</sequence>
<dbReference type="EMBL" id="WBSL01000008">
    <property type="protein sequence ID" value="MPY67723.1"/>
    <property type="molecule type" value="Genomic_DNA"/>
</dbReference>
<name>A0A7X1TSD4_9DEIO</name>
<organism evidence="2 3">
    <name type="scientific">Deinococcus terrestris</name>
    <dbReference type="NCBI Taxonomy" id="2651870"/>
    <lineage>
        <taxon>Bacteria</taxon>
        <taxon>Thermotogati</taxon>
        <taxon>Deinococcota</taxon>
        <taxon>Deinococci</taxon>
        <taxon>Deinococcales</taxon>
        <taxon>Deinococcaceae</taxon>
        <taxon>Deinococcus</taxon>
    </lineage>
</organism>
<evidence type="ECO:0000259" key="1">
    <source>
        <dbReference type="Pfam" id="PF13411"/>
    </source>
</evidence>
<dbReference type="Gene3D" id="1.10.1660.10">
    <property type="match status" value="1"/>
</dbReference>
<dbReference type="GO" id="GO:0003677">
    <property type="term" value="F:DNA binding"/>
    <property type="evidence" value="ECO:0007669"/>
    <property type="project" value="InterPro"/>
</dbReference>
<feature type="domain" description="HTH merR-type" evidence="1">
    <location>
        <begin position="38"/>
        <end position="85"/>
    </location>
</feature>
<gene>
    <name evidence="2" type="ORF">F8S09_13705</name>
</gene>
<keyword evidence="3" id="KW-1185">Reference proteome</keyword>
<evidence type="ECO:0000313" key="3">
    <source>
        <dbReference type="Proteomes" id="UP000484842"/>
    </source>
</evidence>
<dbReference type="Proteomes" id="UP000484842">
    <property type="component" value="Unassembled WGS sequence"/>
</dbReference>